<gene>
    <name evidence="10" type="ORF">UU32_C0034G0003</name>
</gene>
<dbReference type="InterPro" id="IPR035968">
    <property type="entry name" value="ATP_synth_F1_ATPase_gsu"/>
</dbReference>
<evidence type="ECO:0000256" key="6">
    <source>
        <dbReference type="ARBA" id="ARBA00023065"/>
    </source>
</evidence>
<protein>
    <submittedName>
        <fullName evidence="10">ATP synthase gamma chain</fullName>
    </submittedName>
</protein>
<comment type="function">
    <text evidence="1">Produces ATP from ADP in the presence of a proton gradient across the membrane. The gamma chain is believed to be important in regulating ATPase activity and the flow of protons through the CF(0) complex.</text>
</comment>
<dbReference type="SUPFAM" id="SSF52943">
    <property type="entry name" value="ATP synthase (F1-ATPase), gamma subunit"/>
    <property type="match status" value="1"/>
</dbReference>
<evidence type="ECO:0000256" key="4">
    <source>
        <dbReference type="ARBA" id="ARBA00022448"/>
    </source>
</evidence>
<keyword evidence="9" id="KW-0066">ATP synthesis</keyword>
<organism evidence="10 11">
    <name type="scientific">Candidatus Woesebacteria bacterium GW2011_GWB1_41_10</name>
    <dbReference type="NCBI Taxonomy" id="1618577"/>
    <lineage>
        <taxon>Bacteria</taxon>
        <taxon>Candidatus Woeseibacteriota</taxon>
    </lineage>
</organism>
<keyword evidence="4" id="KW-0813">Transport</keyword>
<keyword evidence="5" id="KW-0375">Hydrogen ion transport</keyword>
<evidence type="ECO:0000256" key="2">
    <source>
        <dbReference type="ARBA" id="ARBA00004170"/>
    </source>
</evidence>
<keyword evidence="6" id="KW-0406">Ion transport</keyword>
<proteinExistence type="inferred from homology"/>
<name>A0A0G0U9X3_9BACT</name>
<evidence type="ECO:0000256" key="8">
    <source>
        <dbReference type="ARBA" id="ARBA00023196"/>
    </source>
</evidence>
<evidence type="ECO:0000256" key="3">
    <source>
        <dbReference type="ARBA" id="ARBA00007681"/>
    </source>
</evidence>
<evidence type="ECO:0000313" key="10">
    <source>
        <dbReference type="EMBL" id="KKR85803.1"/>
    </source>
</evidence>
<reference evidence="10 11" key="1">
    <citation type="journal article" date="2015" name="Nature">
        <title>rRNA introns, odd ribosomes, and small enigmatic genomes across a large radiation of phyla.</title>
        <authorList>
            <person name="Brown C.T."/>
            <person name="Hug L.A."/>
            <person name="Thomas B.C."/>
            <person name="Sharon I."/>
            <person name="Castelle C.J."/>
            <person name="Singh A."/>
            <person name="Wilkins M.J."/>
            <person name="Williams K.H."/>
            <person name="Banfield J.F."/>
        </authorList>
    </citation>
    <scope>NUCLEOTIDE SEQUENCE [LARGE SCALE GENOMIC DNA]</scope>
</reference>
<sequence>MRTIKKIINESSETQEIRGLIGIYEEIAAGKMQEIRGGIMNARDFFERLTILSSEVGADLETAGLGTSGEGAVFVSAGTGLFGDLIDKIFFNFMDFVRKNPKVDKFVIGKLGDEMMKTLAGNTDYKYYDLVDEELKGEELSVLMKELVVYKKIYLFYGKFGNIVNQETRVDTVSGQVLGNIQDEKSLSEQKFLYLYEPTIVEIAKVFSEEIAGAIFNQTIAESRLAKYAARLMHLDSALEKVDDRLMNLSLEKMKAAKRIGEKKQMSSYAGLVAI</sequence>
<dbReference type="InterPro" id="IPR000131">
    <property type="entry name" value="ATP_synth_F1_gsu"/>
</dbReference>
<dbReference type="Proteomes" id="UP000033858">
    <property type="component" value="Unassembled WGS sequence"/>
</dbReference>
<comment type="subcellular location">
    <subcellularLocation>
        <location evidence="2">Membrane</location>
        <topology evidence="2">Peripheral membrane protein</topology>
    </subcellularLocation>
</comment>
<dbReference type="AlphaFoldDB" id="A0A0G0U9X3"/>
<dbReference type="EMBL" id="LCAE01000034">
    <property type="protein sequence ID" value="KKR85803.1"/>
    <property type="molecule type" value="Genomic_DNA"/>
</dbReference>
<evidence type="ECO:0000256" key="9">
    <source>
        <dbReference type="ARBA" id="ARBA00023310"/>
    </source>
</evidence>
<evidence type="ECO:0000313" key="11">
    <source>
        <dbReference type="Proteomes" id="UP000033858"/>
    </source>
</evidence>
<comment type="similarity">
    <text evidence="3">Belongs to the ATPase gamma chain family.</text>
</comment>
<evidence type="ECO:0000256" key="5">
    <source>
        <dbReference type="ARBA" id="ARBA00022781"/>
    </source>
</evidence>
<dbReference type="GO" id="GO:0046933">
    <property type="term" value="F:proton-transporting ATP synthase activity, rotational mechanism"/>
    <property type="evidence" value="ECO:0007669"/>
    <property type="project" value="InterPro"/>
</dbReference>
<evidence type="ECO:0000256" key="1">
    <source>
        <dbReference type="ARBA" id="ARBA00003456"/>
    </source>
</evidence>
<keyword evidence="8" id="KW-0139">CF(1)</keyword>
<dbReference type="GO" id="GO:0045259">
    <property type="term" value="C:proton-transporting ATP synthase complex"/>
    <property type="evidence" value="ECO:0007669"/>
    <property type="project" value="UniProtKB-KW"/>
</dbReference>
<comment type="caution">
    <text evidence="10">The sequence shown here is derived from an EMBL/GenBank/DDBJ whole genome shotgun (WGS) entry which is preliminary data.</text>
</comment>
<evidence type="ECO:0000256" key="7">
    <source>
        <dbReference type="ARBA" id="ARBA00023136"/>
    </source>
</evidence>
<accession>A0A0G0U9X3</accession>
<keyword evidence="7" id="KW-0472">Membrane</keyword>
<dbReference type="Gene3D" id="3.40.1380.10">
    <property type="match status" value="1"/>
</dbReference>
<dbReference type="Pfam" id="PF00231">
    <property type="entry name" value="ATP-synt"/>
    <property type="match status" value="1"/>
</dbReference>